<dbReference type="SUPFAM" id="SSF52425">
    <property type="entry name" value="Cryptochrome/photolyase, N-terminal domain"/>
    <property type="match status" value="1"/>
</dbReference>
<proteinExistence type="inferred from homology"/>
<dbReference type="GO" id="GO:0003677">
    <property type="term" value="F:DNA binding"/>
    <property type="evidence" value="ECO:0007669"/>
    <property type="project" value="TreeGrafter"/>
</dbReference>
<feature type="region of interest" description="Disordered" evidence="7">
    <location>
        <begin position="488"/>
        <end position="532"/>
    </location>
</feature>
<dbReference type="Pfam" id="PF00875">
    <property type="entry name" value="DNA_photolyase"/>
    <property type="match status" value="1"/>
</dbReference>
<reference evidence="9" key="1">
    <citation type="journal article" date="2023" name="G3 (Bethesda)">
        <title>A reference genome for the long-term kleptoplast-retaining sea slug Elysia crispata morphotype clarki.</title>
        <authorList>
            <person name="Eastman K.E."/>
            <person name="Pendleton A.L."/>
            <person name="Shaikh M.A."/>
            <person name="Suttiyut T."/>
            <person name="Ogas R."/>
            <person name="Tomko P."/>
            <person name="Gavelis G."/>
            <person name="Widhalm J.R."/>
            <person name="Wisecaver J.H."/>
        </authorList>
    </citation>
    <scope>NUCLEOTIDE SEQUENCE</scope>
    <source>
        <strain evidence="9">ECLA1</strain>
    </source>
</reference>
<accession>A0AAE1ATM9</accession>
<dbReference type="GO" id="GO:0005737">
    <property type="term" value="C:cytoplasm"/>
    <property type="evidence" value="ECO:0007669"/>
    <property type="project" value="TreeGrafter"/>
</dbReference>
<dbReference type="InterPro" id="IPR002081">
    <property type="entry name" value="Cryptochrome/DNA_photolyase_1"/>
</dbReference>
<keyword evidence="4 5" id="KW-0274">FAD</keyword>
<feature type="site" description="Electron transfer via tryptophanyl radical" evidence="6">
    <location>
        <position position="376"/>
    </location>
</feature>
<dbReference type="Gene3D" id="3.40.50.620">
    <property type="entry name" value="HUPs"/>
    <property type="match status" value="1"/>
</dbReference>
<dbReference type="GO" id="GO:0032922">
    <property type="term" value="P:circadian regulation of gene expression"/>
    <property type="evidence" value="ECO:0007669"/>
    <property type="project" value="TreeGrafter"/>
</dbReference>
<dbReference type="GO" id="GO:0005634">
    <property type="term" value="C:nucleus"/>
    <property type="evidence" value="ECO:0007669"/>
    <property type="project" value="TreeGrafter"/>
</dbReference>
<dbReference type="Gene3D" id="1.10.579.10">
    <property type="entry name" value="DNA Cyclobutane Dipyrimidine Photolyase, subunit A, domain 3"/>
    <property type="match status" value="1"/>
</dbReference>
<dbReference type="FunFam" id="1.10.579.10:FF:000004">
    <property type="entry name" value="Cryptochrome-1"/>
    <property type="match status" value="1"/>
</dbReference>
<dbReference type="InterPro" id="IPR006050">
    <property type="entry name" value="DNA_photolyase_N"/>
</dbReference>
<dbReference type="PANTHER" id="PTHR11455:SF9">
    <property type="entry name" value="CRYPTOCHROME CIRCADIAN CLOCK 5 ISOFORM X1"/>
    <property type="match status" value="1"/>
</dbReference>
<comment type="cofactor">
    <cofactor evidence="5">
        <name>FAD</name>
        <dbReference type="ChEBI" id="CHEBI:57692"/>
    </cofactor>
    <text evidence="5">Binds 1 FAD per subunit.</text>
</comment>
<comment type="caution">
    <text evidence="9">The sequence shown here is derived from an EMBL/GenBank/DDBJ whole genome shotgun (WGS) entry which is preliminary data.</text>
</comment>
<feature type="binding site" evidence="5">
    <location>
        <begin position="291"/>
        <end position="298"/>
    </location>
    <ligand>
        <name>FAD</name>
        <dbReference type="ChEBI" id="CHEBI:57692"/>
    </ligand>
</feature>
<evidence type="ECO:0000313" key="10">
    <source>
        <dbReference type="Proteomes" id="UP001283361"/>
    </source>
</evidence>
<protein>
    <recommendedName>
        <fullName evidence="8">Photolyase/cryptochrome alpha/beta domain-containing protein</fullName>
    </recommendedName>
</protein>
<evidence type="ECO:0000259" key="8">
    <source>
        <dbReference type="PROSITE" id="PS51645"/>
    </source>
</evidence>
<feature type="site" description="Electron transfer via tryptophanyl radical" evidence="6">
    <location>
        <position position="322"/>
    </location>
</feature>
<dbReference type="Gene3D" id="1.25.40.80">
    <property type="match status" value="1"/>
</dbReference>
<evidence type="ECO:0000256" key="5">
    <source>
        <dbReference type="PIRSR" id="PIRSR602081-1"/>
    </source>
</evidence>
<feature type="compositionally biased region" description="Basic and acidic residues" evidence="7">
    <location>
        <begin position="500"/>
        <end position="509"/>
    </location>
</feature>
<gene>
    <name evidence="9" type="ORF">RRG08_061928</name>
</gene>
<sequence>MSQRCQRVIHWFRKGLRLHDNPALIEACKDASELYPVFVLDPWFVTNANVGANRWRFLAQTLDDLDKKLQLLNLRLFVVRGNPETELEKLCKKWKITKLTYEVDTEPYAVARDERVGVTMDNLGVSVTTSISHTLYDVHRIVKINGGKAPLTYQSFQTAASRLGPPEQALSSPTVQDLQGCRTPISDTHNKEFGVPTLEDLGVCMTDLGPNLYPGGETEALERMERHLKKVNWICSFEKPKTEPNSLLPSTTVLSPYLKFGCLSSRLFYHKLVNVYKGKKHSQPPVSLMGQVLWREFYYTVAAVTPNFDKMKGNPVCKQIPWQENMDYLNAWKEGRTGYPFIDAVMIQLRREGWIHHLARHAVACFLTRGDLWISWEEGQKEFEKLLLDADWSLNAGNWMWLSASAFFHQYFRVYSPVAFGKKTDPNGDFIRNYIPALKKFPAKYIFEPWKAPTTMQQTAGCIIGKDYPKPIVDHDIVRQQNIQKMAAAYAKSKSSNPDTNKDNIKDLSSKSSKKRQPDDADNGPLKKKKKS</sequence>
<dbReference type="InterPro" id="IPR036134">
    <property type="entry name" value="Crypto/Photolyase_FAD-like_sf"/>
</dbReference>
<keyword evidence="2 5" id="KW-0285">Flavoprotein</keyword>
<evidence type="ECO:0000256" key="3">
    <source>
        <dbReference type="ARBA" id="ARBA00022741"/>
    </source>
</evidence>
<dbReference type="InterPro" id="IPR005101">
    <property type="entry name" value="Cryptochr/Photolyase_FAD-bd"/>
</dbReference>
<evidence type="ECO:0000256" key="4">
    <source>
        <dbReference type="ARBA" id="ARBA00022827"/>
    </source>
</evidence>
<dbReference type="PANTHER" id="PTHR11455">
    <property type="entry name" value="CRYPTOCHROME"/>
    <property type="match status" value="1"/>
</dbReference>
<dbReference type="SUPFAM" id="SSF48173">
    <property type="entry name" value="Cryptochrome/photolyase FAD-binding domain"/>
    <property type="match status" value="1"/>
</dbReference>
<dbReference type="GO" id="GO:0071949">
    <property type="term" value="F:FAD binding"/>
    <property type="evidence" value="ECO:0007669"/>
    <property type="project" value="TreeGrafter"/>
</dbReference>
<evidence type="ECO:0000256" key="1">
    <source>
        <dbReference type="ARBA" id="ARBA00005862"/>
    </source>
</evidence>
<evidence type="ECO:0000256" key="6">
    <source>
        <dbReference type="PIRSR" id="PIRSR602081-2"/>
    </source>
</evidence>
<evidence type="ECO:0000313" key="9">
    <source>
        <dbReference type="EMBL" id="KAK3793794.1"/>
    </source>
</evidence>
<keyword evidence="10" id="KW-1185">Reference proteome</keyword>
<dbReference type="AlphaFoldDB" id="A0AAE1ATM9"/>
<organism evidence="9 10">
    <name type="scientific">Elysia crispata</name>
    <name type="common">lettuce slug</name>
    <dbReference type="NCBI Taxonomy" id="231223"/>
    <lineage>
        <taxon>Eukaryota</taxon>
        <taxon>Metazoa</taxon>
        <taxon>Spiralia</taxon>
        <taxon>Lophotrochozoa</taxon>
        <taxon>Mollusca</taxon>
        <taxon>Gastropoda</taxon>
        <taxon>Heterobranchia</taxon>
        <taxon>Euthyneura</taxon>
        <taxon>Panpulmonata</taxon>
        <taxon>Sacoglossa</taxon>
        <taxon>Placobranchoidea</taxon>
        <taxon>Plakobranchidae</taxon>
        <taxon>Elysia</taxon>
    </lineage>
</organism>
<dbReference type="GO" id="GO:0043153">
    <property type="term" value="P:entrainment of circadian clock by photoperiod"/>
    <property type="evidence" value="ECO:0007669"/>
    <property type="project" value="TreeGrafter"/>
</dbReference>
<evidence type="ECO:0000256" key="7">
    <source>
        <dbReference type="SAM" id="MobiDB-lite"/>
    </source>
</evidence>
<keyword evidence="3" id="KW-0547">Nucleotide-binding</keyword>
<feature type="binding site" evidence="5">
    <location>
        <begin position="389"/>
        <end position="391"/>
    </location>
    <ligand>
        <name>FAD</name>
        <dbReference type="ChEBI" id="CHEBI:57692"/>
    </ligand>
</feature>
<dbReference type="EMBL" id="JAWDGP010001176">
    <property type="protein sequence ID" value="KAK3793794.1"/>
    <property type="molecule type" value="Genomic_DNA"/>
</dbReference>
<feature type="site" description="Electron transfer via tryptophanyl radical" evidence="6">
    <location>
        <position position="399"/>
    </location>
</feature>
<dbReference type="Proteomes" id="UP001283361">
    <property type="component" value="Unassembled WGS sequence"/>
</dbReference>
<evidence type="ECO:0000256" key="2">
    <source>
        <dbReference type="ARBA" id="ARBA00022630"/>
    </source>
</evidence>
<feature type="domain" description="Photolyase/cryptochrome alpha/beta" evidence="8">
    <location>
        <begin position="6"/>
        <end position="135"/>
    </location>
</feature>
<name>A0AAE1ATM9_9GAST</name>
<dbReference type="InterPro" id="IPR014729">
    <property type="entry name" value="Rossmann-like_a/b/a_fold"/>
</dbReference>
<dbReference type="Pfam" id="PF03441">
    <property type="entry name" value="FAD_binding_7"/>
    <property type="match status" value="1"/>
</dbReference>
<comment type="similarity">
    <text evidence="1">Belongs to the DNA photolyase class-1 family.</text>
</comment>
<dbReference type="InterPro" id="IPR036155">
    <property type="entry name" value="Crypto/Photolyase_N_sf"/>
</dbReference>
<dbReference type="PROSITE" id="PS51645">
    <property type="entry name" value="PHR_CRY_ALPHA_BETA"/>
    <property type="match status" value="1"/>
</dbReference>
<dbReference type="GO" id="GO:0003904">
    <property type="term" value="F:deoxyribodipyrimidine photo-lyase activity"/>
    <property type="evidence" value="ECO:0007669"/>
    <property type="project" value="TreeGrafter"/>
</dbReference>
<feature type="binding site" evidence="5">
    <location>
        <begin position="251"/>
        <end position="255"/>
    </location>
    <ligand>
        <name>FAD</name>
        <dbReference type="ChEBI" id="CHEBI:57692"/>
    </ligand>
</feature>